<gene>
    <name evidence="3" type="ORF">GCM10011594_11740</name>
</gene>
<name>A0A917SS41_9ACTN</name>
<comment type="caution">
    <text evidence="3">The sequence shown here is derived from an EMBL/GenBank/DDBJ whole genome shotgun (WGS) entry which is preliminary data.</text>
</comment>
<dbReference type="PANTHER" id="PTHR42760">
    <property type="entry name" value="SHORT-CHAIN DEHYDROGENASES/REDUCTASES FAMILY MEMBER"/>
    <property type="match status" value="1"/>
</dbReference>
<dbReference type="Gene3D" id="3.40.50.720">
    <property type="entry name" value="NAD(P)-binding Rossmann-like Domain"/>
    <property type="match status" value="1"/>
</dbReference>
<dbReference type="InterPro" id="IPR036291">
    <property type="entry name" value="NAD(P)-bd_dom_sf"/>
</dbReference>
<accession>A0A917SS41</accession>
<dbReference type="GO" id="GO:0016616">
    <property type="term" value="F:oxidoreductase activity, acting on the CH-OH group of donors, NAD or NADP as acceptor"/>
    <property type="evidence" value="ECO:0007669"/>
    <property type="project" value="TreeGrafter"/>
</dbReference>
<organism evidence="3 4">
    <name type="scientific">Nakamurella endophytica</name>
    <dbReference type="NCBI Taxonomy" id="1748367"/>
    <lineage>
        <taxon>Bacteria</taxon>
        <taxon>Bacillati</taxon>
        <taxon>Actinomycetota</taxon>
        <taxon>Actinomycetes</taxon>
        <taxon>Nakamurellales</taxon>
        <taxon>Nakamurellaceae</taxon>
        <taxon>Nakamurella</taxon>
    </lineage>
</organism>
<evidence type="ECO:0000256" key="1">
    <source>
        <dbReference type="ARBA" id="ARBA00006484"/>
    </source>
</evidence>
<sequence length="260" mass="25993">MSGALSERYGSMFDLTGRSVLVVGGGGIGAEVAAALAAHGAAVTVADVDAAVAAAVAERVGGRSAAVDVTDTGSVAALAAAGAPDVLVTTVGMNVRRSLAGYSDAEFDRVLSVNLRGVFTLIRAFGPVMAAAGRGSFVAYSSIRAQTVEPGQGAYAATKAGLVQLVRTAAAEFGPSGVRFNAVAPGVVATELTGQIRADEAWSQAYARRSALGRWAEPAEMTGAAVFLASDASSFVTGSVLLVDGGWTAVDGRFDPPLPG</sequence>
<dbReference type="InterPro" id="IPR002347">
    <property type="entry name" value="SDR_fam"/>
</dbReference>
<dbReference type="SUPFAM" id="SSF51735">
    <property type="entry name" value="NAD(P)-binding Rossmann-fold domains"/>
    <property type="match status" value="1"/>
</dbReference>
<dbReference type="GO" id="GO:0030497">
    <property type="term" value="P:fatty acid elongation"/>
    <property type="evidence" value="ECO:0007669"/>
    <property type="project" value="TreeGrafter"/>
</dbReference>
<comment type="similarity">
    <text evidence="1">Belongs to the short-chain dehydrogenases/reductases (SDR) family.</text>
</comment>
<reference evidence="3" key="1">
    <citation type="journal article" date="2014" name="Int. J. Syst. Evol. Microbiol.">
        <title>Complete genome sequence of Corynebacterium casei LMG S-19264T (=DSM 44701T), isolated from a smear-ripened cheese.</title>
        <authorList>
            <consortium name="US DOE Joint Genome Institute (JGI-PGF)"/>
            <person name="Walter F."/>
            <person name="Albersmeier A."/>
            <person name="Kalinowski J."/>
            <person name="Ruckert C."/>
        </authorList>
    </citation>
    <scope>NUCLEOTIDE SEQUENCE</scope>
    <source>
        <strain evidence="3">CGMCC 4.7308</strain>
    </source>
</reference>
<reference evidence="3" key="2">
    <citation type="submission" date="2020-09" db="EMBL/GenBank/DDBJ databases">
        <authorList>
            <person name="Sun Q."/>
            <person name="Zhou Y."/>
        </authorList>
    </citation>
    <scope>NUCLEOTIDE SEQUENCE</scope>
    <source>
        <strain evidence="3">CGMCC 4.7308</strain>
    </source>
</reference>
<evidence type="ECO:0000256" key="2">
    <source>
        <dbReference type="ARBA" id="ARBA00023002"/>
    </source>
</evidence>
<dbReference type="PANTHER" id="PTHR42760:SF135">
    <property type="entry name" value="BLL7886 PROTEIN"/>
    <property type="match status" value="1"/>
</dbReference>
<dbReference type="EMBL" id="BMNA01000002">
    <property type="protein sequence ID" value="GGL93537.1"/>
    <property type="molecule type" value="Genomic_DNA"/>
</dbReference>
<dbReference type="PROSITE" id="PS00061">
    <property type="entry name" value="ADH_SHORT"/>
    <property type="match status" value="1"/>
</dbReference>
<proteinExistence type="inferred from homology"/>
<evidence type="ECO:0000313" key="3">
    <source>
        <dbReference type="EMBL" id="GGL93537.1"/>
    </source>
</evidence>
<evidence type="ECO:0000313" key="4">
    <source>
        <dbReference type="Proteomes" id="UP000655208"/>
    </source>
</evidence>
<keyword evidence="2" id="KW-0560">Oxidoreductase</keyword>
<dbReference type="AlphaFoldDB" id="A0A917SS41"/>
<dbReference type="Pfam" id="PF13561">
    <property type="entry name" value="adh_short_C2"/>
    <property type="match status" value="1"/>
</dbReference>
<keyword evidence="4" id="KW-1185">Reference proteome</keyword>
<protein>
    <submittedName>
        <fullName evidence="3">3-oxoacyl-ACP reductase</fullName>
    </submittedName>
</protein>
<dbReference type="PRINTS" id="PR00081">
    <property type="entry name" value="GDHRDH"/>
</dbReference>
<dbReference type="FunFam" id="3.40.50.720:FF:000084">
    <property type="entry name" value="Short-chain dehydrogenase reductase"/>
    <property type="match status" value="1"/>
</dbReference>
<dbReference type="InterPro" id="IPR020904">
    <property type="entry name" value="Sc_DH/Rdtase_CS"/>
</dbReference>
<dbReference type="Proteomes" id="UP000655208">
    <property type="component" value="Unassembled WGS sequence"/>
</dbReference>